<name>A0A2G5UU54_9PELO</name>
<keyword evidence="1 8" id="KW-0808">Transferase</keyword>
<evidence type="ECO:0000256" key="5">
    <source>
        <dbReference type="ARBA" id="ARBA00023137"/>
    </source>
</evidence>
<dbReference type="InterPro" id="IPR008266">
    <property type="entry name" value="Tyr_kinase_AS"/>
</dbReference>
<dbReference type="PRINTS" id="PR00109">
    <property type="entry name" value="TYRKINASE"/>
</dbReference>
<evidence type="ECO:0000313" key="12">
    <source>
        <dbReference type="Proteomes" id="UP000230233"/>
    </source>
</evidence>
<reference evidence="12" key="1">
    <citation type="submission" date="2017-10" db="EMBL/GenBank/DDBJ databases">
        <title>Rapid genome shrinkage in a self-fertile nematode reveals novel sperm competition proteins.</title>
        <authorList>
            <person name="Yin D."/>
            <person name="Schwarz E.M."/>
            <person name="Thomas C.G."/>
            <person name="Felde R.L."/>
            <person name="Korf I.F."/>
            <person name="Cutter A.D."/>
            <person name="Schartner C.M."/>
            <person name="Ralston E.J."/>
            <person name="Meyer B.J."/>
            <person name="Haag E.S."/>
        </authorList>
    </citation>
    <scope>NUCLEOTIDE SEQUENCE [LARGE SCALE GENOMIC DNA]</scope>
    <source>
        <strain evidence="12">JU1422</strain>
    </source>
</reference>
<dbReference type="InterPro" id="IPR001245">
    <property type="entry name" value="Ser-Thr/Tyr_kinase_cat_dom"/>
</dbReference>
<dbReference type="InterPro" id="IPR000719">
    <property type="entry name" value="Prot_kinase_dom"/>
</dbReference>
<dbReference type="EC" id="2.7.10.2" evidence="8"/>
<dbReference type="SUPFAM" id="SSF55550">
    <property type="entry name" value="SH2 domain"/>
    <property type="match status" value="1"/>
</dbReference>
<evidence type="ECO:0000256" key="8">
    <source>
        <dbReference type="RuleBase" id="RU362096"/>
    </source>
</evidence>
<feature type="compositionally biased region" description="Basic and acidic residues" evidence="9">
    <location>
        <begin position="452"/>
        <end position="467"/>
    </location>
</feature>
<dbReference type="Gene3D" id="3.30.505.10">
    <property type="entry name" value="SH2 domain"/>
    <property type="match status" value="1"/>
</dbReference>
<evidence type="ECO:0000259" key="10">
    <source>
        <dbReference type="PROSITE" id="PS50011"/>
    </source>
</evidence>
<dbReference type="SMART" id="SM00219">
    <property type="entry name" value="TyrKc"/>
    <property type="match status" value="1"/>
</dbReference>
<keyword evidence="5 8" id="KW-0829">Tyrosine-protein kinase</keyword>
<evidence type="ECO:0000256" key="3">
    <source>
        <dbReference type="ARBA" id="ARBA00022777"/>
    </source>
</evidence>
<keyword evidence="4 7" id="KW-0067">ATP-binding</keyword>
<evidence type="ECO:0000256" key="6">
    <source>
        <dbReference type="ARBA" id="ARBA00051245"/>
    </source>
</evidence>
<feature type="domain" description="Protein kinase" evidence="10">
    <location>
        <begin position="177"/>
        <end position="436"/>
    </location>
</feature>
<dbReference type="EMBL" id="PDUG01000003">
    <property type="protein sequence ID" value="PIC43077.1"/>
    <property type="molecule type" value="Genomic_DNA"/>
</dbReference>
<evidence type="ECO:0000256" key="9">
    <source>
        <dbReference type="SAM" id="MobiDB-lite"/>
    </source>
</evidence>
<protein>
    <recommendedName>
        <fullName evidence="8">Tyrosine-protein kinase</fullName>
        <ecNumber evidence="8">2.7.10.2</ecNumber>
    </recommendedName>
</protein>
<dbReference type="OrthoDB" id="4062651at2759"/>
<gene>
    <name evidence="11" type="primary">Cnig_chr_III.g9955</name>
    <name evidence="11" type="ORF">B9Z55_009955</name>
</gene>
<feature type="binding site" evidence="7">
    <location>
        <position position="210"/>
    </location>
    <ligand>
        <name>ATP</name>
        <dbReference type="ChEBI" id="CHEBI:30616"/>
    </ligand>
</feature>
<dbReference type="InterPro" id="IPR017441">
    <property type="entry name" value="Protein_kinase_ATP_BS"/>
</dbReference>
<dbReference type="PROSITE" id="PS50011">
    <property type="entry name" value="PROTEIN_KINASE_DOM"/>
    <property type="match status" value="1"/>
</dbReference>
<dbReference type="AlphaFoldDB" id="A0A2G5UU54"/>
<evidence type="ECO:0000256" key="1">
    <source>
        <dbReference type="ARBA" id="ARBA00022679"/>
    </source>
</evidence>
<dbReference type="CDD" id="cd00192">
    <property type="entry name" value="PTKc"/>
    <property type="match status" value="1"/>
</dbReference>
<dbReference type="SUPFAM" id="SSF56112">
    <property type="entry name" value="Protein kinase-like (PK-like)"/>
    <property type="match status" value="1"/>
</dbReference>
<dbReference type="InterPro" id="IPR020635">
    <property type="entry name" value="Tyr_kinase_cat_dom"/>
</dbReference>
<comment type="catalytic activity">
    <reaction evidence="6 8">
        <text>L-tyrosyl-[protein] + ATP = O-phospho-L-tyrosyl-[protein] + ADP + H(+)</text>
        <dbReference type="Rhea" id="RHEA:10596"/>
        <dbReference type="Rhea" id="RHEA-COMP:10136"/>
        <dbReference type="Rhea" id="RHEA-COMP:20101"/>
        <dbReference type="ChEBI" id="CHEBI:15378"/>
        <dbReference type="ChEBI" id="CHEBI:30616"/>
        <dbReference type="ChEBI" id="CHEBI:46858"/>
        <dbReference type="ChEBI" id="CHEBI:61978"/>
        <dbReference type="ChEBI" id="CHEBI:456216"/>
        <dbReference type="EC" id="2.7.10.2"/>
    </reaction>
</comment>
<feature type="region of interest" description="Disordered" evidence="9">
    <location>
        <begin position="452"/>
        <end position="536"/>
    </location>
</feature>
<dbReference type="InterPro" id="IPR050198">
    <property type="entry name" value="Non-receptor_tyrosine_kinases"/>
</dbReference>
<dbReference type="Proteomes" id="UP000230233">
    <property type="component" value="Chromosome III"/>
</dbReference>
<keyword evidence="3 8" id="KW-0418">Kinase</keyword>
<keyword evidence="12" id="KW-1185">Reference proteome</keyword>
<dbReference type="GO" id="GO:0004715">
    <property type="term" value="F:non-membrane spanning protein tyrosine kinase activity"/>
    <property type="evidence" value="ECO:0007669"/>
    <property type="project" value="UniProtKB-EC"/>
</dbReference>
<dbReference type="Gene3D" id="1.10.510.10">
    <property type="entry name" value="Transferase(Phosphotransferase) domain 1"/>
    <property type="match status" value="1"/>
</dbReference>
<dbReference type="FunFam" id="1.10.510.10:FF:001700">
    <property type="entry name" value="Tyrosine-protein kinase"/>
    <property type="match status" value="1"/>
</dbReference>
<dbReference type="SMART" id="SM00252">
    <property type="entry name" value="SH2"/>
    <property type="match status" value="1"/>
</dbReference>
<feature type="compositionally biased region" description="Basic and acidic residues" evidence="9">
    <location>
        <begin position="479"/>
        <end position="491"/>
    </location>
</feature>
<dbReference type="PANTHER" id="PTHR24418">
    <property type="entry name" value="TYROSINE-PROTEIN KINASE"/>
    <property type="match status" value="1"/>
</dbReference>
<dbReference type="FunFam" id="3.30.200.20:FF:000832">
    <property type="entry name" value="Tyrosine-protein kinase"/>
    <property type="match status" value="1"/>
</dbReference>
<dbReference type="InterPro" id="IPR036860">
    <property type="entry name" value="SH2_dom_sf"/>
</dbReference>
<dbReference type="PROSITE" id="PS00107">
    <property type="entry name" value="PROTEIN_KINASE_ATP"/>
    <property type="match status" value="1"/>
</dbReference>
<evidence type="ECO:0000256" key="7">
    <source>
        <dbReference type="PROSITE-ProRule" id="PRU10141"/>
    </source>
</evidence>
<dbReference type="CDD" id="cd00173">
    <property type="entry name" value="SH2"/>
    <property type="match status" value="1"/>
</dbReference>
<organism evidence="11 12">
    <name type="scientific">Caenorhabditis nigoni</name>
    <dbReference type="NCBI Taxonomy" id="1611254"/>
    <lineage>
        <taxon>Eukaryota</taxon>
        <taxon>Metazoa</taxon>
        <taxon>Ecdysozoa</taxon>
        <taxon>Nematoda</taxon>
        <taxon>Chromadorea</taxon>
        <taxon>Rhabditida</taxon>
        <taxon>Rhabditina</taxon>
        <taxon>Rhabditomorpha</taxon>
        <taxon>Rhabditoidea</taxon>
        <taxon>Rhabditidae</taxon>
        <taxon>Peloderinae</taxon>
        <taxon>Caenorhabditis</taxon>
    </lineage>
</organism>
<evidence type="ECO:0000256" key="2">
    <source>
        <dbReference type="ARBA" id="ARBA00022741"/>
    </source>
</evidence>
<dbReference type="InterPro" id="IPR011009">
    <property type="entry name" value="Kinase-like_dom_sf"/>
</dbReference>
<dbReference type="GO" id="GO:0005524">
    <property type="term" value="F:ATP binding"/>
    <property type="evidence" value="ECO:0007669"/>
    <property type="project" value="UniProtKB-UniRule"/>
</dbReference>
<sequence length="536" mass="60327">MHQNNALKIEFIRKGESPSDLEFSDNVGQVNSDQISDCNSTGSIPDNQSGTSDMEKSVDDYISNILKHHLWYHGMMFGGTVEKLLKWEHSYLVRRAIQRSSMKKTLCISVKIDGKVMNFQLSWNEDGWGSTKLVAKFPKMTQKRYAHIYQLLDAWSLSVNAITPVPRNRIVLHHSSITLGNKLGNGAFGEVYKAKYLPNGASESIEVAVKRAIGDAQRSTIQEFCHEAQVMGVLQHVNIVCLYGIASLEQPVMLVMELVTGGDLRKHLQTTQNISHRQLITFAADIASGMKHMAQRRVIHRDLAARNCLITNSLKIKISDFGLSHLGQEVIVKKLKKAPIRWLAPETLQKGIFNEKTDVWSYGVLLTEIINRCATDPLAPRTLKEVQEWIKESDHPHRIKNGEPKELADLVDVCCDKNPITRPNFQTVRRRIRGILETANVLGPISGTLEMKKSEERKSSTSTDRKVSNTALMRKKSRDGKVKDRSTERKGGTQRRIVSHRRREMGPMKLPTGMSTPEKVSPQNMTSPATPPIPKT</sequence>
<dbReference type="Pfam" id="PF07714">
    <property type="entry name" value="PK_Tyr_Ser-Thr"/>
    <property type="match status" value="1"/>
</dbReference>
<evidence type="ECO:0000256" key="4">
    <source>
        <dbReference type="ARBA" id="ARBA00022840"/>
    </source>
</evidence>
<proteinExistence type="inferred from homology"/>
<dbReference type="FunFam" id="3.30.505.10:FF:000108">
    <property type="entry name" value="Tyrosine-protein kinase"/>
    <property type="match status" value="1"/>
</dbReference>
<feature type="compositionally biased region" description="Polar residues" evidence="9">
    <location>
        <begin position="33"/>
        <end position="52"/>
    </location>
</feature>
<feature type="region of interest" description="Disordered" evidence="9">
    <location>
        <begin position="33"/>
        <end position="55"/>
    </location>
</feature>
<comment type="caution">
    <text evidence="11">The sequence shown here is derived from an EMBL/GenBank/DDBJ whole genome shotgun (WGS) entry which is preliminary data.</text>
</comment>
<accession>A0A2G5UU54</accession>
<dbReference type="PROSITE" id="PS00109">
    <property type="entry name" value="PROTEIN_KINASE_TYR"/>
    <property type="match status" value="1"/>
</dbReference>
<comment type="similarity">
    <text evidence="8">Belongs to the protein kinase superfamily. Tyr protein kinase family.</text>
</comment>
<dbReference type="STRING" id="1611254.A0A2G5UU54"/>
<evidence type="ECO:0000313" key="11">
    <source>
        <dbReference type="EMBL" id="PIC43077.1"/>
    </source>
</evidence>
<dbReference type="InterPro" id="IPR000980">
    <property type="entry name" value="SH2"/>
</dbReference>
<keyword evidence="2 7" id="KW-0547">Nucleotide-binding</keyword>